<dbReference type="AlphaFoldDB" id="A0AAV7J033"/>
<proteinExistence type="predicted"/>
<protein>
    <submittedName>
        <fullName evidence="3">Uncharacterized protein</fullName>
    </submittedName>
</protein>
<feature type="region of interest" description="Disordered" evidence="1">
    <location>
        <begin position="38"/>
        <end position="107"/>
    </location>
</feature>
<feature type="signal peptide" evidence="2">
    <location>
        <begin position="1"/>
        <end position="24"/>
    </location>
</feature>
<keyword evidence="2" id="KW-0732">Signal</keyword>
<reference evidence="3 4" key="1">
    <citation type="journal article" date="2021" name="J. Hered.">
        <title>A chromosome-level genome assembly of the parasitoid wasp, Cotesia glomerata (Hymenoptera: Braconidae).</title>
        <authorList>
            <person name="Pinto B.J."/>
            <person name="Weis J.J."/>
            <person name="Gamble T."/>
            <person name="Ode P.J."/>
            <person name="Paul R."/>
            <person name="Zaspel J.M."/>
        </authorList>
    </citation>
    <scope>NUCLEOTIDE SEQUENCE [LARGE SCALE GENOMIC DNA]</scope>
    <source>
        <strain evidence="3">CgM1</strain>
    </source>
</reference>
<keyword evidence="4" id="KW-1185">Reference proteome</keyword>
<gene>
    <name evidence="3" type="ORF">KQX54_008676</name>
</gene>
<dbReference type="InterPro" id="IPR008160">
    <property type="entry name" value="Collagen"/>
</dbReference>
<feature type="compositionally biased region" description="Basic and acidic residues" evidence="1">
    <location>
        <begin position="65"/>
        <end position="85"/>
    </location>
</feature>
<dbReference type="EMBL" id="JAHXZJ010000002">
    <property type="protein sequence ID" value="KAH0564013.1"/>
    <property type="molecule type" value="Genomic_DNA"/>
</dbReference>
<evidence type="ECO:0000313" key="3">
    <source>
        <dbReference type="EMBL" id="KAH0564013.1"/>
    </source>
</evidence>
<evidence type="ECO:0000256" key="1">
    <source>
        <dbReference type="SAM" id="MobiDB-lite"/>
    </source>
</evidence>
<comment type="caution">
    <text evidence="3">The sequence shown here is derived from an EMBL/GenBank/DDBJ whole genome shotgun (WGS) entry which is preliminary data.</text>
</comment>
<dbReference type="Proteomes" id="UP000826195">
    <property type="component" value="Unassembled WGS sequence"/>
</dbReference>
<accession>A0AAV7J033</accession>
<evidence type="ECO:0000313" key="4">
    <source>
        <dbReference type="Proteomes" id="UP000826195"/>
    </source>
</evidence>
<dbReference type="Pfam" id="PF01391">
    <property type="entry name" value="Collagen"/>
    <property type="match status" value="1"/>
</dbReference>
<name>A0AAV7J033_COTGL</name>
<evidence type="ECO:0000256" key="2">
    <source>
        <dbReference type="SAM" id="SignalP"/>
    </source>
</evidence>
<feature type="compositionally biased region" description="Low complexity" evidence="1">
    <location>
        <begin position="52"/>
        <end position="62"/>
    </location>
</feature>
<organism evidence="3 4">
    <name type="scientific">Cotesia glomerata</name>
    <name type="common">Lepidopteran parasitic wasp</name>
    <name type="synonym">Apanteles glomeratus</name>
    <dbReference type="NCBI Taxonomy" id="32391"/>
    <lineage>
        <taxon>Eukaryota</taxon>
        <taxon>Metazoa</taxon>
        <taxon>Ecdysozoa</taxon>
        <taxon>Arthropoda</taxon>
        <taxon>Hexapoda</taxon>
        <taxon>Insecta</taxon>
        <taxon>Pterygota</taxon>
        <taxon>Neoptera</taxon>
        <taxon>Endopterygota</taxon>
        <taxon>Hymenoptera</taxon>
        <taxon>Apocrita</taxon>
        <taxon>Ichneumonoidea</taxon>
        <taxon>Braconidae</taxon>
        <taxon>Microgastrinae</taxon>
        <taxon>Cotesia</taxon>
    </lineage>
</organism>
<feature type="chain" id="PRO_5043698014" evidence="2">
    <location>
        <begin position="25"/>
        <end position="132"/>
    </location>
</feature>
<sequence length="132" mass="14056">MAGILRPAFWILAFFAAWVAVADAVVCNTQKCNCKGIKGQPGFPGIAGPQGPEGSPGDIGPDGPDGPKGEKGADGEHGGTGEKGYRSTKSSRVTRKRSRPLLVPKPRDRPQFTRRIIICIGINARREYEVIG</sequence>